<evidence type="ECO:0000256" key="1">
    <source>
        <dbReference type="SAM" id="MobiDB-lite"/>
    </source>
</evidence>
<sequence>MSGGEFDWGGRLRKGIGGAQRFPQNGRKPFEECKGRRELDCDTDGWSRYESRT</sequence>
<reference evidence="4 5" key="2">
    <citation type="submission" date="2007-04" db="EMBL/GenBank/DDBJ databases">
        <title>Draft genome sequence of Eubacterium ventriosum (ATCC 27560).</title>
        <authorList>
            <person name="Sudarsanam P."/>
            <person name="Ley R."/>
            <person name="Guruge J."/>
            <person name="Turnbaugh P.J."/>
            <person name="Mahowald M."/>
            <person name="Liep D."/>
            <person name="Gordon J."/>
        </authorList>
    </citation>
    <scope>NUCLEOTIDE SEQUENCE [LARGE SCALE GENOMIC DNA]</scope>
    <source>
        <strain evidence="4 5">ATCC 27560</strain>
    </source>
</reference>
<dbReference type="EMBL" id="AAVL02000016">
    <property type="protein sequence ID" value="EDM52632.1"/>
    <property type="molecule type" value="Genomic_DNA"/>
</dbReference>
<comment type="caution">
    <text evidence="4">The sequence shown here is derived from an EMBL/GenBank/DDBJ whole genome shotgun (WGS) entry which is preliminary data.</text>
</comment>
<dbReference type="EMBL" id="AAVL02000026">
    <property type="protein sequence ID" value="EDM52305.1"/>
    <property type="molecule type" value="Genomic_DNA"/>
</dbReference>
<protein>
    <submittedName>
        <fullName evidence="4">Uncharacterized protein</fullName>
    </submittedName>
</protein>
<reference evidence="4 5" key="1">
    <citation type="submission" date="2007-03" db="EMBL/GenBank/DDBJ databases">
        <authorList>
            <person name="Fulton L."/>
            <person name="Clifton S."/>
            <person name="Fulton B."/>
            <person name="Xu J."/>
            <person name="Minx P."/>
            <person name="Pepin K.H."/>
            <person name="Johnson M."/>
            <person name="Thiruvilangam P."/>
            <person name="Bhonagiri V."/>
            <person name="Nash W.E."/>
            <person name="Mardis E.R."/>
            <person name="Wilson R.K."/>
        </authorList>
    </citation>
    <scope>NUCLEOTIDE SEQUENCE [LARGE SCALE GENOMIC DNA]</scope>
    <source>
        <strain evidence="4 5">ATCC 27560</strain>
    </source>
</reference>
<dbReference type="EMBL" id="AAVL02000011">
    <property type="protein sequence ID" value="EDM52663.1"/>
    <property type="molecule type" value="Genomic_DNA"/>
</dbReference>
<organism evidence="4 5">
    <name type="scientific">Eubacterium ventriosum ATCC 27560</name>
    <dbReference type="NCBI Taxonomy" id="411463"/>
    <lineage>
        <taxon>Bacteria</taxon>
        <taxon>Bacillati</taxon>
        <taxon>Bacillota</taxon>
        <taxon>Clostridia</taxon>
        <taxon>Eubacteriales</taxon>
        <taxon>Eubacteriaceae</taxon>
        <taxon>Eubacterium</taxon>
    </lineage>
</organism>
<dbReference type="Proteomes" id="UP000006000">
    <property type="component" value="Unassembled WGS sequence"/>
</dbReference>
<proteinExistence type="predicted"/>
<dbReference type="HOGENOM" id="CLU_204018_0_0_9"/>
<feature type="compositionally biased region" description="Basic and acidic residues" evidence="1">
    <location>
        <begin position="28"/>
        <end position="53"/>
    </location>
</feature>
<feature type="region of interest" description="Disordered" evidence="1">
    <location>
        <begin position="1"/>
        <end position="53"/>
    </location>
</feature>
<evidence type="ECO:0000313" key="4">
    <source>
        <dbReference type="EMBL" id="EDM52663.1"/>
    </source>
</evidence>
<accession>A5Z2Z7</accession>
<gene>
    <name evidence="4" type="ORF">EUBVEN_00025</name>
    <name evidence="3" type="ORF">EUBVEN_00070</name>
    <name evidence="2" type="ORF">EUBVEN_00515</name>
</gene>
<dbReference type="AlphaFoldDB" id="A5Z2Z7"/>
<evidence type="ECO:0000313" key="5">
    <source>
        <dbReference type="Proteomes" id="UP000006000"/>
    </source>
</evidence>
<evidence type="ECO:0000313" key="3">
    <source>
        <dbReference type="EMBL" id="EDM52632.1"/>
    </source>
</evidence>
<dbReference type="eggNOG" id="ENOG503327T">
    <property type="taxonomic scope" value="Bacteria"/>
</dbReference>
<evidence type="ECO:0000313" key="2">
    <source>
        <dbReference type="EMBL" id="EDM52305.1"/>
    </source>
</evidence>
<name>A5Z2Z7_9FIRM</name>